<sequence>MLAFLPLLLAFSSFATSAAIPSSSIPSVRDSVPQSARESTDSSRVSAQSADENAEAHNFAQRTPYYFPETMPDNDEIAERLTALREAGFTGAALSEKGSETPVHRNQAHDQPQQSIGTPDVTTIDTARARMLILPDRESSAELDQSLESSYSPRTAHENQNGPVISQALRIDWVISEAPILIATPPIIPSMMFLFFIAAILCIATVVRGVRHQR</sequence>
<dbReference type="AlphaFoldDB" id="A0AAD6CJ50"/>
<dbReference type="Proteomes" id="UP001220324">
    <property type="component" value="Unassembled WGS sequence"/>
</dbReference>
<feature type="compositionally biased region" description="Polar residues" evidence="1">
    <location>
        <begin position="109"/>
        <end position="121"/>
    </location>
</feature>
<accession>A0AAD6CJ50</accession>
<feature type="region of interest" description="Disordered" evidence="1">
    <location>
        <begin position="139"/>
        <end position="160"/>
    </location>
</feature>
<organism evidence="4 5">
    <name type="scientific">Penicillium frequentans</name>
    <dbReference type="NCBI Taxonomy" id="3151616"/>
    <lineage>
        <taxon>Eukaryota</taxon>
        <taxon>Fungi</taxon>
        <taxon>Dikarya</taxon>
        <taxon>Ascomycota</taxon>
        <taxon>Pezizomycotina</taxon>
        <taxon>Eurotiomycetes</taxon>
        <taxon>Eurotiomycetidae</taxon>
        <taxon>Eurotiales</taxon>
        <taxon>Aspergillaceae</taxon>
        <taxon>Penicillium</taxon>
    </lineage>
</organism>
<evidence type="ECO:0000313" key="5">
    <source>
        <dbReference type="Proteomes" id="UP001220324"/>
    </source>
</evidence>
<dbReference type="EMBL" id="JAQIZZ010000008">
    <property type="protein sequence ID" value="KAJ5524456.1"/>
    <property type="molecule type" value="Genomic_DNA"/>
</dbReference>
<feature type="compositionally biased region" description="Polar residues" evidence="1">
    <location>
        <begin position="142"/>
        <end position="160"/>
    </location>
</feature>
<evidence type="ECO:0000313" key="4">
    <source>
        <dbReference type="EMBL" id="KAJ5524456.1"/>
    </source>
</evidence>
<feature type="compositionally biased region" description="Polar residues" evidence="1">
    <location>
        <begin position="32"/>
        <end position="51"/>
    </location>
</feature>
<keyword evidence="3" id="KW-0732">Signal</keyword>
<reference evidence="4 5" key="1">
    <citation type="journal article" date="2023" name="IMA Fungus">
        <title>Comparative genomic study of the Penicillium genus elucidates a diverse pangenome and 15 lateral gene transfer events.</title>
        <authorList>
            <person name="Petersen C."/>
            <person name="Sorensen T."/>
            <person name="Nielsen M.R."/>
            <person name="Sondergaard T.E."/>
            <person name="Sorensen J.L."/>
            <person name="Fitzpatrick D.A."/>
            <person name="Frisvad J.C."/>
            <person name="Nielsen K.L."/>
        </authorList>
    </citation>
    <scope>NUCLEOTIDE SEQUENCE [LARGE SCALE GENOMIC DNA]</scope>
    <source>
        <strain evidence="4 5">IBT 35679</strain>
    </source>
</reference>
<feature type="chain" id="PRO_5042006553" evidence="3">
    <location>
        <begin position="20"/>
        <end position="214"/>
    </location>
</feature>
<keyword evidence="2" id="KW-0472">Membrane</keyword>
<keyword evidence="2" id="KW-0812">Transmembrane</keyword>
<keyword evidence="5" id="KW-1185">Reference proteome</keyword>
<evidence type="ECO:0000256" key="3">
    <source>
        <dbReference type="SAM" id="SignalP"/>
    </source>
</evidence>
<comment type="caution">
    <text evidence="4">The sequence shown here is derived from an EMBL/GenBank/DDBJ whole genome shotgun (WGS) entry which is preliminary data.</text>
</comment>
<keyword evidence="2" id="KW-1133">Transmembrane helix</keyword>
<evidence type="ECO:0000256" key="1">
    <source>
        <dbReference type="SAM" id="MobiDB-lite"/>
    </source>
</evidence>
<name>A0AAD6CJ50_9EURO</name>
<protein>
    <submittedName>
        <fullName evidence="4">Uncharacterized protein</fullName>
    </submittedName>
</protein>
<feature type="signal peptide" evidence="3">
    <location>
        <begin position="1"/>
        <end position="19"/>
    </location>
</feature>
<feature type="transmembrane region" description="Helical" evidence="2">
    <location>
        <begin position="187"/>
        <end position="207"/>
    </location>
</feature>
<proteinExistence type="predicted"/>
<feature type="region of interest" description="Disordered" evidence="1">
    <location>
        <begin position="22"/>
        <end position="72"/>
    </location>
</feature>
<gene>
    <name evidence="4" type="ORF">N7494_011106</name>
</gene>
<feature type="region of interest" description="Disordered" evidence="1">
    <location>
        <begin position="96"/>
        <end position="121"/>
    </location>
</feature>
<evidence type="ECO:0000256" key="2">
    <source>
        <dbReference type="SAM" id="Phobius"/>
    </source>
</evidence>